<gene>
    <name evidence="1" type="ORF">J1N35_014101</name>
</gene>
<dbReference type="OrthoDB" id="1300022at2759"/>
<comment type="caution">
    <text evidence="1">The sequence shown here is derived from an EMBL/GenBank/DDBJ whole genome shotgun (WGS) entry which is preliminary data.</text>
</comment>
<dbReference type="AlphaFoldDB" id="A0A9D3VTJ8"/>
<evidence type="ECO:0000313" key="1">
    <source>
        <dbReference type="EMBL" id="KAH1097180.1"/>
    </source>
</evidence>
<proteinExistence type="predicted"/>
<dbReference type="Proteomes" id="UP000828251">
    <property type="component" value="Unassembled WGS sequence"/>
</dbReference>
<name>A0A9D3VTJ8_9ROSI</name>
<keyword evidence="2" id="KW-1185">Reference proteome</keyword>
<dbReference type="EMBL" id="JAIQCV010000005">
    <property type="protein sequence ID" value="KAH1097180.1"/>
    <property type="molecule type" value="Genomic_DNA"/>
</dbReference>
<evidence type="ECO:0000313" key="2">
    <source>
        <dbReference type="Proteomes" id="UP000828251"/>
    </source>
</evidence>
<dbReference type="PANTHER" id="PTHR47592:SF27">
    <property type="entry name" value="OS08G0421700 PROTEIN"/>
    <property type="match status" value="1"/>
</dbReference>
<protein>
    <submittedName>
        <fullName evidence="1">Uncharacterized protein</fullName>
    </submittedName>
</protein>
<accession>A0A9D3VTJ8</accession>
<dbReference type="PANTHER" id="PTHR47592">
    <property type="entry name" value="PBF68 PROTEIN"/>
    <property type="match status" value="1"/>
</dbReference>
<sequence length="234" mass="27102">MAYVQSSQTNAAKTSSEGRIPLLPLLVHGEKPEKLDATHFKWWQKMISYLTTLNLDKFLTGDELNPSKTKSYSTSVVVVDAWKHNDFVCNNCILNGLANKLYDVIGPLIEKRHYKRLWIESMVLSKCFQVDAITDKFPPSWNDFKNYLKHKRKEMGVEDLILRLRIGDDNKLSMKNENYSLMVLTEKVVEHVAKNHNKIHNKRLTIKGKSITKKFHGKCLYAKKNWSSSQGFQE</sequence>
<organism evidence="1 2">
    <name type="scientific">Gossypium stocksii</name>
    <dbReference type="NCBI Taxonomy" id="47602"/>
    <lineage>
        <taxon>Eukaryota</taxon>
        <taxon>Viridiplantae</taxon>
        <taxon>Streptophyta</taxon>
        <taxon>Embryophyta</taxon>
        <taxon>Tracheophyta</taxon>
        <taxon>Spermatophyta</taxon>
        <taxon>Magnoliopsida</taxon>
        <taxon>eudicotyledons</taxon>
        <taxon>Gunneridae</taxon>
        <taxon>Pentapetalae</taxon>
        <taxon>rosids</taxon>
        <taxon>malvids</taxon>
        <taxon>Malvales</taxon>
        <taxon>Malvaceae</taxon>
        <taxon>Malvoideae</taxon>
        <taxon>Gossypium</taxon>
    </lineage>
</organism>
<reference evidence="1 2" key="1">
    <citation type="journal article" date="2021" name="Plant Biotechnol. J.">
        <title>Multi-omics assisted identification of the key and species-specific regulatory components of drought-tolerant mechanisms in Gossypium stocksii.</title>
        <authorList>
            <person name="Yu D."/>
            <person name="Ke L."/>
            <person name="Zhang D."/>
            <person name="Wu Y."/>
            <person name="Sun Y."/>
            <person name="Mei J."/>
            <person name="Sun J."/>
            <person name="Sun Y."/>
        </authorList>
    </citation>
    <scope>NUCLEOTIDE SEQUENCE [LARGE SCALE GENOMIC DNA]</scope>
    <source>
        <strain evidence="2">cv. E1</strain>
        <tissue evidence="1">Leaf</tissue>
    </source>
</reference>